<evidence type="ECO:0000313" key="1">
    <source>
        <dbReference type="EMBL" id="TXB62975.1"/>
    </source>
</evidence>
<gene>
    <name evidence="1" type="ORF">FRY97_11585</name>
</gene>
<dbReference type="OrthoDB" id="1122968at2"/>
<name>A0A5C6RLY7_9BACT</name>
<evidence type="ECO:0000313" key="2">
    <source>
        <dbReference type="Proteomes" id="UP000321580"/>
    </source>
</evidence>
<accession>A0A5C6RLY7</accession>
<dbReference type="RefSeq" id="WP_147167695.1">
    <property type="nucleotide sequence ID" value="NZ_VOOR01000021.1"/>
</dbReference>
<dbReference type="EMBL" id="VOOR01000021">
    <property type="protein sequence ID" value="TXB62975.1"/>
    <property type="molecule type" value="Genomic_DNA"/>
</dbReference>
<proteinExistence type="predicted"/>
<dbReference type="AlphaFoldDB" id="A0A5C6RLY7"/>
<sequence length="69" mass="8261">MTIERTDGEIIIRIPDSVEFSEIQRLIDFITYKEITKESKATQEDVDRLASEINKNWWEANKDRFLKNE</sequence>
<organism evidence="1 2">
    <name type="scientific">Phaeodactylibacter luteus</name>
    <dbReference type="NCBI Taxonomy" id="1564516"/>
    <lineage>
        <taxon>Bacteria</taxon>
        <taxon>Pseudomonadati</taxon>
        <taxon>Bacteroidota</taxon>
        <taxon>Saprospiria</taxon>
        <taxon>Saprospirales</taxon>
        <taxon>Haliscomenobacteraceae</taxon>
        <taxon>Phaeodactylibacter</taxon>
    </lineage>
</organism>
<dbReference type="Proteomes" id="UP000321580">
    <property type="component" value="Unassembled WGS sequence"/>
</dbReference>
<comment type="caution">
    <text evidence="1">The sequence shown here is derived from an EMBL/GenBank/DDBJ whole genome shotgun (WGS) entry which is preliminary data.</text>
</comment>
<protein>
    <submittedName>
        <fullName evidence="1">Uncharacterized protein</fullName>
    </submittedName>
</protein>
<keyword evidence="2" id="KW-1185">Reference proteome</keyword>
<reference evidence="1 2" key="1">
    <citation type="submission" date="2019-08" db="EMBL/GenBank/DDBJ databases">
        <title>Genome of Phaeodactylibacter luteus.</title>
        <authorList>
            <person name="Bowman J.P."/>
        </authorList>
    </citation>
    <scope>NUCLEOTIDE SEQUENCE [LARGE SCALE GENOMIC DNA]</scope>
    <source>
        <strain evidence="1 2">KCTC 42180</strain>
    </source>
</reference>